<accession>A0A8A1LML3</accession>
<keyword evidence="1" id="KW-1133">Transmembrane helix</keyword>
<name>A0A8A1LML3_AJEC8</name>
<dbReference type="EMBL" id="CP069105">
    <property type="protein sequence ID" value="QSS55548.1"/>
    <property type="molecule type" value="Genomic_DNA"/>
</dbReference>
<evidence type="ECO:0000313" key="3">
    <source>
        <dbReference type="Proteomes" id="UP000663419"/>
    </source>
</evidence>
<sequence length="78" mass="8605">MHETRLILQTGSYIIMHAVINSIGFLPLILSPSAPYLLTIFSVCLSLIQSVGIFYLFFFFSFIQGSPIPDPLLLASVA</sequence>
<keyword evidence="1" id="KW-0812">Transmembrane</keyword>
<organism evidence="2 3">
    <name type="scientific">Ajellomyces capsulatus (strain H88)</name>
    <name type="common">Darling's disease fungus</name>
    <name type="synonym">Histoplasma capsulatum</name>
    <dbReference type="NCBI Taxonomy" id="544711"/>
    <lineage>
        <taxon>Eukaryota</taxon>
        <taxon>Fungi</taxon>
        <taxon>Dikarya</taxon>
        <taxon>Ascomycota</taxon>
        <taxon>Pezizomycotina</taxon>
        <taxon>Eurotiomycetes</taxon>
        <taxon>Eurotiomycetidae</taxon>
        <taxon>Onygenales</taxon>
        <taxon>Ajellomycetaceae</taxon>
        <taxon>Histoplasma</taxon>
    </lineage>
</organism>
<dbReference type="Proteomes" id="UP000663419">
    <property type="component" value="Chromosome 4"/>
</dbReference>
<reference evidence="2" key="1">
    <citation type="submission" date="2021-01" db="EMBL/GenBank/DDBJ databases">
        <title>Chromosome-level genome assembly of a human fungal pathogen reveals clustering of transcriptionally co-regulated genes.</title>
        <authorList>
            <person name="Voorhies M."/>
            <person name="Cohen S."/>
            <person name="Shea T.P."/>
            <person name="Petrus S."/>
            <person name="Munoz J.F."/>
            <person name="Poplawski S."/>
            <person name="Goldman W.E."/>
            <person name="Michael T."/>
            <person name="Cuomo C.A."/>
            <person name="Sil A."/>
            <person name="Beyhan S."/>
        </authorList>
    </citation>
    <scope>NUCLEOTIDE SEQUENCE</scope>
    <source>
        <strain evidence="2">H88</strain>
    </source>
</reference>
<dbReference type="AlphaFoldDB" id="A0A8A1LML3"/>
<feature type="transmembrane region" description="Helical" evidence="1">
    <location>
        <begin position="36"/>
        <end position="63"/>
    </location>
</feature>
<evidence type="ECO:0000256" key="1">
    <source>
        <dbReference type="SAM" id="Phobius"/>
    </source>
</evidence>
<gene>
    <name evidence="2" type="ORF">I7I53_03458</name>
</gene>
<keyword evidence="1" id="KW-0472">Membrane</keyword>
<dbReference type="VEuPathDB" id="FungiDB:I7I53_03458"/>
<proteinExistence type="predicted"/>
<protein>
    <submittedName>
        <fullName evidence="2">Myo-inositol oxygenase</fullName>
    </submittedName>
</protein>
<feature type="transmembrane region" description="Helical" evidence="1">
    <location>
        <begin position="12"/>
        <end position="30"/>
    </location>
</feature>
<evidence type="ECO:0000313" key="2">
    <source>
        <dbReference type="EMBL" id="QSS55548.1"/>
    </source>
</evidence>